<proteinExistence type="predicted"/>
<keyword evidence="2" id="KW-1185">Reference proteome</keyword>
<protein>
    <submittedName>
        <fullName evidence="1">Uncharacterized protein</fullName>
    </submittedName>
</protein>
<dbReference type="AlphaFoldDB" id="A0A8I6TI76"/>
<organism evidence="1 2">
    <name type="scientific">Cimex lectularius</name>
    <name type="common">Bed bug</name>
    <name type="synonym">Acanthia lectularia</name>
    <dbReference type="NCBI Taxonomy" id="79782"/>
    <lineage>
        <taxon>Eukaryota</taxon>
        <taxon>Metazoa</taxon>
        <taxon>Ecdysozoa</taxon>
        <taxon>Arthropoda</taxon>
        <taxon>Hexapoda</taxon>
        <taxon>Insecta</taxon>
        <taxon>Pterygota</taxon>
        <taxon>Neoptera</taxon>
        <taxon>Paraneoptera</taxon>
        <taxon>Hemiptera</taxon>
        <taxon>Heteroptera</taxon>
        <taxon>Panheteroptera</taxon>
        <taxon>Cimicomorpha</taxon>
        <taxon>Cimicidae</taxon>
        <taxon>Cimex</taxon>
    </lineage>
</organism>
<dbReference type="Proteomes" id="UP000494040">
    <property type="component" value="Unassembled WGS sequence"/>
</dbReference>
<evidence type="ECO:0000313" key="2">
    <source>
        <dbReference type="Proteomes" id="UP000494040"/>
    </source>
</evidence>
<dbReference type="EnsemblMetazoa" id="XM_024224587.1">
    <property type="protein sequence ID" value="XP_024080355.1"/>
    <property type="gene ID" value="LOC112126144"/>
</dbReference>
<dbReference type="KEGG" id="clec:112126144"/>
<name>A0A8I6TI76_CIMLE</name>
<evidence type="ECO:0000313" key="1">
    <source>
        <dbReference type="EnsemblMetazoa" id="XP_024080355.1"/>
    </source>
</evidence>
<dbReference type="RefSeq" id="XP_024080355.1">
    <property type="nucleotide sequence ID" value="XM_024224587.1"/>
</dbReference>
<sequence>MNVKVVMDFGTCERQKCRKAKRQRTGGIPLGDCEQTTSNVAASTWLVKNHLMKHQENSIHRGQKENTGVLLSSPVLLPIRLPSGRNSKQSTSASTAHSTIFIFNNQLCISQTNYVLPQTSSCMFAHFLGFTNFVTNKLK</sequence>
<reference evidence="1" key="1">
    <citation type="submission" date="2022-01" db="UniProtKB">
        <authorList>
            <consortium name="EnsemblMetazoa"/>
        </authorList>
    </citation>
    <scope>IDENTIFICATION</scope>
</reference>
<accession>A0A8I6TI76</accession>
<dbReference type="GeneID" id="112126144"/>